<accession>F8JLV2</accession>
<protein>
    <submittedName>
        <fullName evidence="1">Uncharacterized protein</fullName>
    </submittedName>
</protein>
<name>F8JLV2_STREN</name>
<sequence length="42" mass="4757">MVVRLGRQGVLRDAFADVSRFRSELYACLTARGDALFEQLPK</sequence>
<evidence type="ECO:0000313" key="2">
    <source>
        <dbReference type="Proteomes" id="UP000007842"/>
    </source>
</evidence>
<dbReference type="PATRIC" id="fig|1003195.11.peg.1623"/>
<geneLocation type="plasmid" evidence="1 2">
    <name>pSCATT</name>
</geneLocation>
<accession>G8XDP6</accession>
<dbReference type="EMBL" id="CP003229">
    <property type="protein sequence ID" value="AEW98240.1"/>
    <property type="molecule type" value="Genomic_DNA"/>
</dbReference>
<dbReference type="AlphaFoldDB" id="F8JLV2"/>
<proteinExistence type="predicted"/>
<dbReference type="KEGG" id="sct:SCAT_p1673"/>
<dbReference type="Proteomes" id="UP000007842">
    <property type="component" value="Plasmid pSCATT"/>
</dbReference>
<dbReference type="KEGG" id="scy:SCATT_p00470"/>
<organism evidence="1 2">
    <name type="scientific">Streptantibioticus cattleyicolor (strain ATCC 35852 / DSM 46488 / JCM 4925 / NBRC 14057 / NRRL 8057)</name>
    <name type="common">Streptomyces cattleya</name>
    <dbReference type="NCBI Taxonomy" id="1003195"/>
    <lineage>
        <taxon>Bacteria</taxon>
        <taxon>Bacillati</taxon>
        <taxon>Actinomycetota</taxon>
        <taxon>Actinomycetes</taxon>
        <taxon>Kitasatosporales</taxon>
        <taxon>Streptomycetaceae</taxon>
        <taxon>Streptantibioticus</taxon>
    </lineage>
</organism>
<reference evidence="2" key="1">
    <citation type="submission" date="2011-12" db="EMBL/GenBank/DDBJ databases">
        <title>Complete genome sequence of Streptomyces cattleya strain DSM 46488.</title>
        <authorList>
            <person name="Ou H.-Y."/>
            <person name="Li P."/>
            <person name="Zhao C."/>
            <person name="O'Hagan D."/>
            <person name="Deng Z."/>
        </authorList>
    </citation>
    <scope>NUCLEOTIDE SEQUENCE [LARGE SCALE GENOMIC DNA]</scope>
    <source>
        <strain evidence="2">ATCC 35852 / DSM 46488 / JCM 4925 / NBRC 14057 / NRRL 8057</strain>
        <plasmid evidence="2">Plasmid pSCATT</plasmid>
    </source>
</reference>
<evidence type="ECO:0000313" key="1">
    <source>
        <dbReference type="EMBL" id="AEW98240.1"/>
    </source>
</evidence>
<keyword evidence="2" id="KW-1185">Reference proteome</keyword>
<keyword evidence="1" id="KW-0614">Plasmid</keyword>
<dbReference type="HOGENOM" id="CLU_3258287_0_0_11"/>
<gene>
    <name evidence="1" type="ordered locus">SCATT_p00470</name>
</gene>